<name>A0A9Q7AME0_9BACT</name>
<gene>
    <name evidence="4" type="primary">citD</name>
    <name evidence="4" type="ORF">KAR29_12175</name>
</gene>
<dbReference type="EMBL" id="CP072943">
    <property type="protein sequence ID" value="QTX32053.1"/>
    <property type="molecule type" value="Genomic_DNA"/>
</dbReference>
<dbReference type="Pfam" id="PF06857">
    <property type="entry name" value="ACP"/>
    <property type="match status" value="1"/>
</dbReference>
<keyword evidence="2" id="KW-0963">Cytoplasm</keyword>
<keyword evidence="5" id="KW-1185">Reference proteome</keyword>
<evidence type="ECO:0000313" key="5">
    <source>
        <dbReference type="Proteomes" id="UP000671879"/>
    </source>
</evidence>
<keyword evidence="4" id="KW-0456">Lyase</keyword>
<organism evidence="4 5">
    <name type="scientific">Aminithiophilus ramosus</name>
    <dbReference type="NCBI Taxonomy" id="3029084"/>
    <lineage>
        <taxon>Bacteria</taxon>
        <taxon>Thermotogati</taxon>
        <taxon>Synergistota</taxon>
        <taxon>Synergistia</taxon>
        <taxon>Synergistales</taxon>
        <taxon>Aminithiophilaceae</taxon>
        <taxon>Aminithiophilus</taxon>
    </lineage>
</organism>
<dbReference type="NCBIfam" id="NF009726">
    <property type="entry name" value="PRK13253.1"/>
    <property type="match status" value="1"/>
</dbReference>
<dbReference type="EC" id="4.1.3.6" evidence="4"/>
<dbReference type="GO" id="GO:0008815">
    <property type="term" value="F:citrate (pro-3S)-lyase activity"/>
    <property type="evidence" value="ECO:0007669"/>
    <property type="project" value="UniProtKB-EC"/>
</dbReference>
<dbReference type="AlphaFoldDB" id="A0A9Q7AME0"/>
<protein>
    <submittedName>
        <fullName evidence="4">Citrate lyase acyl carrier protein</fullName>
        <ecNumber evidence="4">4.1.3.6</ecNumber>
    </submittedName>
</protein>
<accession>A0A9Q7AME0</accession>
<reference evidence="5" key="1">
    <citation type="submission" date="2021-04" db="EMBL/GenBank/DDBJ databases">
        <title>A novel Synergistetes isolate from a pyrite-forming mixed culture.</title>
        <authorList>
            <person name="Bunk B."/>
            <person name="Sproer C."/>
            <person name="Spring S."/>
            <person name="Pester M."/>
        </authorList>
    </citation>
    <scope>NUCLEOTIDE SEQUENCE [LARGE SCALE GENOMIC DNA]</scope>
    <source>
        <strain evidence="5">J.5.4.2-T.3.5.2</strain>
    </source>
</reference>
<dbReference type="KEGG" id="aram:KAR29_12175"/>
<keyword evidence="3" id="KW-0597">Phosphoprotein</keyword>
<evidence type="ECO:0000256" key="1">
    <source>
        <dbReference type="ARBA" id="ARBA00004496"/>
    </source>
</evidence>
<dbReference type="Proteomes" id="UP000671879">
    <property type="component" value="Chromosome"/>
</dbReference>
<dbReference type="InterPro" id="IPR006495">
    <property type="entry name" value="CitD"/>
</dbReference>
<sequence>MNRRSPPIVRRSVIFVIETIAQAGTLESSDCLVTVSPSPTLELECRGATAGLFAERNRAVVESVLRERGLTGAKVQIQDQGALELTLRARIGTALDRARGGAR</sequence>
<dbReference type="NCBIfam" id="TIGR01608">
    <property type="entry name" value="citD"/>
    <property type="match status" value="1"/>
</dbReference>
<evidence type="ECO:0000256" key="2">
    <source>
        <dbReference type="ARBA" id="ARBA00022490"/>
    </source>
</evidence>
<evidence type="ECO:0000313" key="4">
    <source>
        <dbReference type="EMBL" id="QTX32053.1"/>
    </source>
</evidence>
<comment type="subcellular location">
    <subcellularLocation>
        <location evidence="1">Cytoplasm</location>
    </subcellularLocation>
</comment>
<dbReference type="InterPro" id="IPR023439">
    <property type="entry name" value="Mal_deCO2ase/Cit_lyase_ACP"/>
</dbReference>
<proteinExistence type="predicted"/>
<dbReference type="GO" id="GO:0005737">
    <property type="term" value="C:cytoplasm"/>
    <property type="evidence" value="ECO:0007669"/>
    <property type="project" value="UniProtKB-SubCell"/>
</dbReference>
<evidence type="ECO:0000256" key="3">
    <source>
        <dbReference type="ARBA" id="ARBA00022553"/>
    </source>
</evidence>